<evidence type="ECO:0000256" key="7">
    <source>
        <dbReference type="RuleBase" id="RU363032"/>
    </source>
</evidence>
<feature type="transmembrane region" description="Helical" evidence="7">
    <location>
        <begin position="617"/>
        <end position="634"/>
    </location>
</feature>
<feature type="transmembrane region" description="Helical" evidence="7">
    <location>
        <begin position="521"/>
        <end position="539"/>
    </location>
</feature>
<feature type="transmembrane region" description="Helical" evidence="7">
    <location>
        <begin position="302"/>
        <end position="325"/>
    </location>
</feature>
<accession>A0ABQ4FL63</accession>
<dbReference type="EMBL" id="BOOB01000046">
    <property type="protein sequence ID" value="GIH35554.1"/>
    <property type="molecule type" value="Genomic_DNA"/>
</dbReference>
<dbReference type="SUPFAM" id="SSF161098">
    <property type="entry name" value="MetI-like"/>
    <property type="match status" value="2"/>
</dbReference>
<keyword evidence="5 7" id="KW-1133">Transmembrane helix</keyword>
<feature type="region of interest" description="Disordered" evidence="8">
    <location>
        <begin position="1"/>
        <end position="20"/>
    </location>
</feature>
<feature type="transmembrane region" description="Helical" evidence="7">
    <location>
        <begin position="264"/>
        <end position="290"/>
    </location>
</feature>
<dbReference type="InterPro" id="IPR000515">
    <property type="entry name" value="MetI-like"/>
</dbReference>
<feature type="transmembrane region" description="Helical" evidence="7">
    <location>
        <begin position="577"/>
        <end position="605"/>
    </location>
</feature>
<sequence>MVSAPVRTAPPPMPPPAPPVPGPARARRLVRWAGPAAGVVAVVALYAAFRGTAVLPHDDDAALFHWLNDARDWVDANRNSSPIFLYVVNYIRLGVAELYTLVQGGLVALGWPGLIGLAAGLGWLAGGWRIALVAAAGFAGVGVLGFWEASVDTLALTLSAVTLSLLIGIPLGIWAGRSARVRRIVTPVLDVMQIMPTFSYLSPILLLFLIGPASATIATMIYAMPPAIRITALAVQRVPGVTVEASESLGATGLQTLLKVRLPLALNTIMLGVNQTIAAALSMVPLVALIAAPGLGVDLIRALARVNVGAALVPGVAIVLIAIVLDRVTRSAARRREGGRRARAVRWGGFAVLTAAGIALTPALATEFPEQWQVQVVRPINDVVDWIEGHWYVFTGFLNDTVAYGLLNPLQDVLTSAPWWLVTAAVLAFAWRVSGPAAGLVAAACLVGVAALHLWEHGMETLTIVLVASLITIAVGLALGVAAARSRWFAAGLRPVLDAAQTMPSFSYLLPAVALFSNGRFTAIVASLIYAVPVVARLVEDGLRAVPATVIEAARSAGSTDRQVLWKVQLPMARNSLLLAANQGIVMTLAMVVIGALVGAGALGYDVVAGIAQQEDYGKGFAAGVALVLLGVMLDRITQGANGRRSPHKKRNA</sequence>
<comment type="similarity">
    <text evidence="7">Belongs to the binding-protein-dependent transport system permease family.</text>
</comment>
<dbReference type="Gene3D" id="1.10.3720.10">
    <property type="entry name" value="MetI-like"/>
    <property type="match status" value="2"/>
</dbReference>
<feature type="compositionally biased region" description="Pro residues" evidence="8">
    <location>
        <begin position="8"/>
        <end position="20"/>
    </location>
</feature>
<dbReference type="Pfam" id="PF00528">
    <property type="entry name" value="BPD_transp_1"/>
    <property type="match status" value="2"/>
</dbReference>
<comment type="subcellular location">
    <subcellularLocation>
        <location evidence="7">Cell membrane</location>
        <topology evidence="7">Multi-pass membrane protein</topology>
    </subcellularLocation>
    <subcellularLocation>
        <location evidence="1">Membrane</location>
        <topology evidence="1">Multi-pass membrane protein</topology>
    </subcellularLocation>
</comment>
<feature type="domain" description="ABC transmembrane type-1" evidence="9">
    <location>
        <begin position="458"/>
        <end position="638"/>
    </location>
</feature>
<keyword evidence="6 7" id="KW-0472">Membrane</keyword>
<keyword evidence="4 7" id="KW-0812">Transmembrane</keyword>
<organism evidence="10 11">
    <name type="scientific">Microbispora amethystogenes</name>
    <dbReference type="NCBI Taxonomy" id="1427754"/>
    <lineage>
        <taxon>Bacteria</taxon>
        <taxon>Bacillati</taxon>
        <taxon>Actinomycetota</taxon>
        <taxon>Actinomycetes</taxon>
        <taxon>Streptosporangiales</taxon>
        <taxon>Streptosporangiaceae</taxon>
        <taxon>Microbispora</taxon>
    </lineage>
</organism>
<feature type="transmembrane region" description="Helical" evidence="7">
    <location>
        <begin position="461"/>
        <end position="484"/>
    </location>
</feature>
<name>A0ABQ4FL63_9ACTN</name>
<dbReference type="PROSITE" id="PS50928">
    <property type="entry name" value="ABC_TM1"/>
    <property type="match status" value="2"/>
</dbReference>
<evidence type="ECO:0000259" key="9">
    <source>
        <dbReference type="PROSITE" id="PS50928"/>
    </source>
</evidence>
<evidence type="ECO:0000313" key="10">
    <source>
        <dbReference type="EMBL" id="GIH35554.1"/>
    </source>
</evidence>
<dbReference type="CDD" id="cd06261">
    <property type="entry name" value="TM_PBP2"/>
    <property type="match status" value="2"/>
</dbReference>
<keyword evidence="11" id="KW-1185">Reference proteome</keyword>
<evidence type="ECO:0000256" key="5">
    <source>
        <dbReference type="ARBA" id="ARBA00022989"/>
    </source>
</evidence>
<feature type="transmembrane region" description="Helical" evidence="7">
    <location>
        <begin position="154"/>
        <end position="175"/>
    </location>
</feature>
<evidence type="ECO:0000256" key="3">
    <source>
        <dbReference type="ARBA" id="ARBA00022475"/>
    </source>
</evidence>
<feature type="domain" description="ABC transmembrane type-1" evidence="9">
    <location>
        <begin position="150"/>
        <end position="329"/>
    </location>
</feature>
<dbReference type="Proteomes" id="UP000651728">
    <property type="component" value="Unassembled WGS sequence"/>
</dbReference>
<protein>
    <submittedName>
        <fullName evidence="10">Glycine/betaine ABC transporter permease</fullName>
    </submittedName>
</protein>
<evidence type="ECO:0000313" key="11">
    <source>
        <dbReference type="Proteomes" id="UP000651728"/>
    </source>
</evidence>
<evidence type="ECO:0000256" key="2">
    <source>
        <dbReference type="ARBA" id="ARBA00022448"/>
    </source>
</evidence>
<evidence type="ECO:0000256" key="6">
    <source>
        <dbReference type="ARBA" id="ARBA00023136"/>
    </source>
</evidence>
<evidence type="ECO:0000256" key="1">
    <source>
        <dbReference type="ARBA" id="ARBA00004141"/>
    </source>
</evidence>
<evidence type="ECO:0000256" key="8">
    <source>
        <dbReference type="SAM" id="MobiDB-lite"/>
    </source>
</evidence>
<keyword evidence="2 7" id="KW-0813">Transport</keyword>
<feature type="transmembrane region" description="Helical" evidence="7">
    <location>
        <begin position="200"/>
        <end position="223"/>
    </location>
</feature>
<feature type="transmembrane region" description="Helical" evidence="7">
    <location>
        <begin position="130"/>
        <end position="147"/>
    </location>
</feature>
<evidence type="ECO:0000256" key="4">
    <source>
        <dbReference type="ARBA" id="ARBA00022692"/>
    </source>
</evidence>
<feature type="transmembrane region" description="Helical" evidence="7">
    <location>
        <begin position="345"/>
        <end position="365"/>
    </location>
</feature>
<dbReference type="PANTHER" id="PTHR47737:SF1">
    <property type="entry name" value="GLYCINE BETAINE_PROLINE BETAINE TRANSPORT SYSTEM PERMEASE PROTEIN PROW"/>
    <property type="match status" value="1"/>
</dbReference>
<comment type="caution">
    <text evidence="10">The sequence shown here is derived from an EMBL/GenBank/DDBJ whole genome shotgun (WGS) entry which is preliminary data.</text>
</comment>
<dbReference type="InterPro" id="IPR035906">
    <property type="entry name" value="MetI-like_sf"/>
</dbReference>
<dbReference type="PANTHER" id="PTHR47737">
    <property type="entry name" value="GLYCINE BETAINE/PROLINE BETAINE TRANSPORT SYSTEM PERMEASE PROTEIN PROW"/>
    <property type="match status" value="1"/>
</dbReference>
<keyword evidence="3" id="KW-1003">Cell membrane</keyword>
<gene>
    <name evidence="10" type="ORF">Mam01_57180</name>
</gene>
<feature type="transmembrane region" description="Helical" evidence="7">
    <location>
        <begin position="438"/>
        <end position="455"/>
    </location>
</feature>
<proteinExistence type="inferred from homology"/>
<reference evidence="10 11" key="1">
    <citation type="submission" date="2021-01" db="EMBL/GenBank/DDBJ databases">
        <title>Whole genome shotgun sequence of Microbispora amethystogenes NBRC 101907.</title>
        <authorList>
            <person name="Komaki H."/>
            <person name="Tamura T."/>
        </authorList>
    </citation>
    <scope>NUCLEOTIDE SEQUENCE [LARGE SCALE GENOMIC DNA]</scope>
    <source>
        <strain evidence="10 11">NBRC 101907</strain>
    </source>
</reference>